<sequence length="426" mass="47865">MNKENLTVSVIIPSHNRSSSLRRAIEALHSQTYPIDLMEVTVVADSCIDDTLAMLQEYKAPFKLHAIEVNCRSAAIARNTGAVAATGELLLFLDDDIEAMPLLVESHVRAHNERAGCAVMGPYPPKLQGGTRFFDVEVRAWWEEKFYQMSRSDHRFHYQDLLSGNLSLDAGLFARLGGFDVAFGNCGGEDYEFGLRLLKADVSFVLAAGAVGYHYEHETNNLDRSFRRSRQEGRSDVLIGQRHPELRPMLHIKDYETPYSLIDKILVAIAFFRPAVVDWLAMGARKSLDLLESLGMRETWRWLRAKLRGYWYFRGVIDELKSRSAISSFMQGGPARTDLGGHEINIDLYQGWEAAENLLDAERPTGVYLYYDQLTVGHILPQAGAEPLRGSHLRSILALHFAEPLARAIGANGMPRTAEKIEEKAI</sequence>
<dbReference type="AlphaFoldDB" id="A0A2G4F211"/>
<dbReference type="Pfam" id="PF00535">
    <property type="entry name" value="Glycos_transf_2"/>
    <property type="match status" value="1"/>
</dbReference>
<evidence type="ECO:0000313" key="4">
    <source>
        <dbReference type="EMBL" id="PHX55813.1"/>
    </source>
</evidence>
<dbReference type="OrthoDB" id="9812302at2"/>
<dbReference type="RefSeq" id="WP_096829454.1">
    <property type="nucleotide sequence ID" value="NZ_NXIB02000039.1"/>
</dbReference>
<reference evidence="4" key="1">
    <citation type="submission" date="2017-10" db="EMBL/GenBank/DDBJ databases">
        <title>Draft genome sequence of the planktic cyanobacteria Tychonema bourrellyi isolated from alpine lentic freshwater.</title>
        <authorList>
            <person name="Tett A."/>
            <person name="Armanini F."/>
            <person name="Asnicar F."/>
            <person name="Boscaini A."/>
            <person name="Pasolli E."/>
            <person name="Zolfo M."/>
            <person name="Donati C."/>
            <person name="Salmaso N."/>
            <person name="Segata N."/>
        </authorList>
    </citation>
    <scope>NUCLEOTIDE SEQUENCE</scope>
    <source>
        <strain evidence="4">FEM_GT703</strain>
    </source>
</reference>
<dbReference type="EMBL" id="NXIB02000039">
    <property type="protein sequence ID" value="PHX55813.1"/>
    <property type="molecule type" value="Genomic_DNA"/>
</dbReference>
<feature type="domain" description="Galactosyltransferase C-terminal" evidence="3">
    <location>
        <begin position="149"/>
        <end position="213"/>
    </location>
</feature>
<proteinExistence type="predicted"/>
<protein>
    <submittedName>
        <fullName evidence="4">Glycosyl transferase family 2</fullName>
    </submittedName>
</protein>
<organism evidence="4 5">
    <name type="scientific">Tychonema bourrellyi FEM_GT703</name>
    <dbReference type="NCBI Taxonomy" id="2040638"/>
    <lineage>
        <taxon>Bacteria</taxon>
        <taxon>Bacillati</taxon>
        <taxon>Cyanobacteriota</taxon>
        <taxon>Cyanophyceae</taxon>
        <taxon>Oscillatoriophycideae</taxon>
        <taxon>Oscillatoriales</taxon>
        <taxon>Microcoleaceae</taxon>
        <taxon>Tychonema</taxon>
    </lineage>
</organism>
<comment type="caution">
    <text evidence="4">The sequence shown here is derived from an EMBL/GenBank/DDBJ whole genome shotgun (WGS) entry which is preliminary data.</text>
</comment>
<evidence type="ECO:0000256" key="1">
    <source>
        <dbReference type="ARBA" id="ARBA00022679"/>
    </source>
</evidence>
<keyword evidence="5" id="KW-1185">Reference proteome</keyword>
<dbReference type="GO" id="GO:0016740">
    <property type="term" value="F:transferase activity"/>
    <property type="evidence" value="ECO:0007669"/>
    <property type="project" value="UniProtKB-KW"/>
</dbReference>
<evidence type="ECO:0000259" key="2">
    <source>
        <dbReference type="Pfam" id="PF00535"/>
    </source>
</evidence>
<dbReference type="Gene3D" id="3.90.550.10">
    <property type="entry name" value="Spore Coat Polysaccharide Biosynthesis Protein SpsA, Chain A"/>
    <property type="match status" value="1"/>
</dbReference>
<name>A0A2G4F211_9CYAN</name>
<dbReference type="Proteomes" id="UP000226442">
    <property type="component" value="Unassembled WGS sequence"/>
</dbReference>
<dbReference type="InterPro" id="IPR029044">
    <property type="entry name" value="Nucleotide-diphossugar_trans"/>
</dbReference>
<dbReference type="PANTHER" id="PTHR43685:SF3">
    <property type="entry name" value="SLR2126 PROTEIN"/>
    <property type="match status" value="1"/>
</dbReference>
<dbReference type="InterPro" id="IPR027791">
    <property type="entry name" value="Galactosyl_T_C"/>
</dbReference>
<dbReference type="PANTHER" id="PTHR43685">
    <property type="entry name" value="GLYCOSYLTRANSFERASE"/>
    <property type="match status" value="1"/>
</dbReference>
<dbReference type="Pfam" id="PF02709">
    <property type="entry name" value="Glyco_transf_7C"/>
    <property type="match status" value="1"/>
</dbReference>
<evidence type="ECO:0000259" key="3">
    <source>
        <dbReference type="Pfam" id="PF02709"/>
    </source>
</evidence>
<evidence type="ECO:0000313" key="5">
    <source>
        <dbReference type="Proteomes" id="UP000226442"/>
    </source>
</evidence>
<accession>A0A2G4F211</accession>
<keyword evidence="1 4" id="KW-0808">Transferase</keyword>
<dbReference type="InterPro" id="IPR050834">
    <property type="entry name" value="Glycosyltransf_2"/>
</dbReference>
<dbReference type="InterPro" id="IPR001173">
    <property type="entry name" value="Glyco_trans_2-like"/>
</dbReference>
<feature type="domain" description="Glycosyltransferase 2-like" evidence="2">
    <location>
        <begin position="9"/>
        <end position="138"/>
    </location>
</feature>
<gene>
    <name evidence="4" type="ORF">CP500_008630</name>
</gene>
<dbReference type="SUPFAM" id="SSF53448">
    <property type="entry name" value="Nucleotide-diphospho-sugar transferases"/>
    <property type="match status" value="1"/>
</dbReference>